<feature type="signal peptide" evidence="2">
    <location>
        <begin position="1"/>
        <end position="28"/>
    </location>
</feature>
<organism evidence="3 4">
    <name type="scientific">Desulfovibrio subterraneus</name>
    <dbReference type="NCBI Taxonomy" id="2718620"/>
    <lineage>
        <taxon>Bacteria</taxon>
        <taxon>Pseudomonadati</taxon>
        <taxon>Thermodesulfobacteriota</taxon>
        <taxon>Desulfovibrionia</taxon>
        <taxon>Desulfovibrionales</taxon>
        <taxon>Desulfovibrionaceae</taxon>
        <taxon>Desulfovibrio</taxon>
    </lineage>
</organism>
<evidence type="ECO:0000256" key="2">
    <source>
        <dbReference type="SAM" id="SignalP"/>
    </source>
</evidence>
<comment type="caution">
    <text evidence="3">The sequence shown here is derived from an EMBL/GenBank/DDBJ whole genome shotgun (WGS) entry which is preliminary data.</text>
</comment>
<accession>A0A7J0BN98</accession>
<feature type="transmembrane region" description="Helical" evidence="1">
    <location>
        <begin position="154"/>
        <end position="172"/>
    </location>
</feature>
<keyword evidence="4" id="KW-1185">Reference proteome</keyword>
<keyword evidence="1" id="KW-0472">Membrane</keyword>
<reference evidence="3 4" key="1">
    <citation type="submission" date="2020-05" db="EMBL/GenBank/DDBJ databases">
        <title>Draft genome sequence of Desulfovibrio sp. strain HN2T.</title>
        <authorList>
            <person name="Ueno A."/>
            <person name="Tamazawa S."/>
            <person name="Tamamura S."/>
            <person name="Murakami T."/>
            <person name="Kiyama T."/>
            <person name="Inomata H."/>
            <person name="Amano Y."/>
            <person name="Miyakawa K."/>
            <person name="Tamaki H."/>
            <person name="Naganuma T."/>
            <person name="Kaneko K."/>
        </authorList>
    </citation>
    <scope>NUCLEOTIDE SEQUENCE [LARGE SCALE GENOMIC DNA]</scope>
    <source>
        <strain evidence="3 4">HN2</strain>
    </source>
</reference>
<gene>
    <name evidence="3" type="ORF">DSM101010T_35250</name>
</gene>
<evidence type="ECO:0000256" key="1">
    <source>
        <dbReference type="SAM" id="Phobius"/>
    </source>
</evidence>
<evidence type="ECO:0008006" key="5">
    <source>
        <dbReference type="Google" id="ProtNLM"/>
    </source>
</evidence>
<sequence length="273" mass="29898">MDRSLRLAAILTFSLLAFSLLDSCTAIGDRGKVVRGLRGAPILVSGDLDSSGPELERLAGMQNDPKALAENILYETDNVSGSLVIQELSGRMWRGTYQVTDDTRAGTYHITVHQKGVAVGEGTSRVAIRIFENETDMRADMETFSERLFGFKPWIITLMVFPCCLLLLYYSYKASILQEEALQAKGMSTIFKMAREGKGWEIAFNLGKRHGVHQGSLLSLLDPSGNYMGTIEARDVYDTSTMASVGPDVRIKASYLVSINIPGSGRPQSDGTN</sequence>
<evidence type="ECO:0000313" key="3">
    <source>
        <dbReference type="EMBL" id="GFM35160.1"/>
    </source>
</evidence>
<keyword evidence="1" id="KW-0812">Transmembrane</keyword>
<keyword evidence="1" id="KW-1133">Transmembrane helix</keyword>
<name>A0A7J0BN98_9BACT</name>
<dbReference type="Proteomes" id="UP000503840">
    <property type="component" value="Unassembled WGS sequence"/>
</dbReference>
<protein>
    <recommendedName>
        <fullName evidence="5">Lipoprotein</fullName>
    </recommendedName>
</protein>
<dbReference type="RefSeq" id="WP_174406786.1">
    <property type="nucleotide sequence ID" value="NZ_BLVO01000016.1"/>
</dbReference>
<keyword evidence="2" id="KW-0732">Signal</keyword>
<evidence type="ECO:0000313" key="4">
    <source>
        <dbReference type="Proteomes" id="UP000503840"/>
    </source>
</evidence>
<feature type="chain" id="PRO_5029524065" description="Lipoprotein" evidence="2">
    <location>
        <begin position="29"/>
        <end position="273"/>
    </location>
</feature>
<dbReference type="EMBL" id="BLVO01000016">
    <property type="protein sequence ID" value="GFM35160.1"/>
    <property type="molecule type" value="Genomic_DNA"/>
</dbReference>
<proteinExistence type="predicted"/>
<dbReference type="AlphaFoldDB" id="A0A7J0BN98"/>